<dbReference type="Pfam" id="PF14223">
    <property type="entry name" value="Retrotran_gag_2"/>
    <property type="match status" value="1"/>
</dbReference>
<sequence length="165" mass="19087">MDPKTVVANLTKGEKLRMEPIMICGTLKSNICLISKITYLEHLTTVMDQPDEGTTAQHRRDLDAYIMWVKKDCSTRFILLRSMHNDLIGTCEKCPTAKSMWDELKVAYGDTSTTRFRAMTLKFDKYRKDPKHTMSKHLRVVKDMIQKLGMILMMSTSPTRHQDTI</sequence>
<reference evidence="1" key="1">
    <citation type="journal article" date="2023" name="Plant J.">
        <title>The genome of the king protea, Protea cynaroides.</title>
        <authorList>
            <person name="Chang J."/>
            <person name="Duong T.A."/>
            <person name="Schoeman C."/>
            <person name="Ma X."/>
            <person name="Roodt D."/>
            <person name="Barker N."/>
            <person name="Li Z."/>
            <person name="Van de Peer Y."/>
            <person name="Mizrachi E."/>
        </authorList>
    </citation>
    <scope>NUCLEOTIDE SEQUENCE</scope>
    <source>
        <tissue evidence="1">Young leaves</tissue>
    </source>
</reference>
<evidence type="ECO:0000313" key="1">
    <source>
        <dbReference type="EMBL" id="KAJ4971487.1"/>
    </source>
</evidence>
<organism evidence="1 2">
    <name type="scientific">Protea cynaroides</name>
    <dbReference type="NCBI Taxonomy" id="273540"/>
    <lineage>
        <taxon>Eukaryota</taxon>
        <taxon>Viridiplantae</taxon>
        <taxon>Streptophyta</taxon>
        <taxon>Embryophyta</taxon>
        <taxon>Tracheophyta</taxon>
        <taxon>Spermatophyta</taxon>
        <taxon>Magnoliopsida</taxon>
        <taxon>Proteales</taxon>
        <taxon>Proteaceae</taxon>
        <taxon>Protea</taxon>
    </lineage>
</organism>
<keyword evidence="2" id="KW-1185">Reference proteome</keyword>
<dbReference type="EMBL" id="JAMYWD010000005">
    <property type="protein sequence ID" value="KAJ4971487.1"/>
    <property type="molecule type" value="Genomic_DNA"/>
</dbReference>
<dbReference type="OrthoDB" id="1909174at2759"/>
<comment type="caution">
    <text evidence="1">The sequence shown here is derived from an EMBL/GenBank/DDBJ whole genome shotgun (WGS) entry which is preliminary data.</text>
</comment>
<protein>
    <submittedName>
        <fullName evidence="1">Uncharacterized protein</fullName>
    </submittedName>
</protein>
<dbReference type="AlphaFoldDB" id="A0A9Q0QTR2"/>
<gene>
    <name evidence="1" type="ORF">NE237_004586</name>
</gene>
<accession>A0A9Q0QTR2</accession>
<proteinExistence type="predicted"/>
<dbReference type="Proteomes" id="UP001141806">
    <property type="component" value="Unassembled WGS sequence"/>
</dbReference>
<name>A0A9Q0QTR2_9MAGN</name>
<evidence type="ECO:0000313" key="2">
    <source>
        <dbReference type="Proteomes" id="UP001141806"/>
    </source>
</evidence>